<feature type="transmembrane region" description="Helical" evidence="4">
    <location>
        <begin position="12"/>
        <end position="30"/>
    </location>
</feature>
<accession>A0AAD6NML8</accession>
<proteinExistence type="inferred from homology"/>
<dbReference type="AlphaFoldDB" id="A0AAD6NML8"/>
<evidence type="ECO:0000313" key="6">
    <source>
        <dbReference type="Proteomes" id="UP001221413"/>
    </source>
</evidence>
<evidence type="ECO:0000256" key="3">
    <source>
        <dbReference type="PIRSR" id="PIRSR602401-1"/>
    </source>
</evidence>
<protein>
    <submittedName>
        <fullName evidence="5">Cytochrome P450 monooxygenase orf2</fullName>
    </submittedName>
</protein>
<dbReference type="GO" id="GO:0020037">
    <property type="term" value="F:heme binding"/>
    <property type="evidence" value="ECO:0007669"/>
    <property type="project" value="InterPro"/>
</dbReference>
<dbReference type="PANTHER" id="PTHR24305">
    <property type="entry name" value="CYTOCHROME P450"/>
    <property type="match status" value="1"/>
</dbReference>
<dbReference type="PRINTS" id="PR00463">
    <property type="entry name" value="EP450I"/>
</dbReference>
<comment type="caution">
    <text evidence="5">The sequence shown here is derived from an EMBL/GenBank/DDBJ whole genome shotgun (WGS) entry which is preliminary data.</text>
</comment>
<dbReference type="GO" id="GO:0016705">
    <property type="term" value="F:oxidoreductase activity, acting on paired donors, with incorporation or reduction of molecular oxygen"/>
    <property type="evidence" value="ECO:0007669"/>
    <property type="project" value="InterPro"/>
</dbReference>
<evidence type="ECO:0000256" key="4">
    <source>
        <dbReference type="SAM" id="Phobius"/>
    </source>
</evidence>
<evidence type="ECO:0000256" key="1">
    <source>
        <dbReference type="ARBA" id="ARBA00010617"/>
    </source>
</evidence>
<dbReference type="EMBL" id="JAQGDS010000002">
    <property type="protein sequence ID" value="KAJ6263440.1"/>
    <property type="molecule type" value="Genomic_DNA"/>
</dbReference>
<reference evidence="5" key="1">
    <citation type="submission" date="2023-01" db="EMBL/GenBank/DDBJ databases">
        <title>The chitinases involved in constricting ring structure development in the nematode-trapping fungus Drechslerella dactyloides.</title>
        <authorList>
            <person name="Wang R."/>
            <person name="Zhang L."/>
            <person name="Tang P."/>
            <person name="Li S."/>
            <person name="Liang L."/>
        </authorList>
    </citation>
    <scope>NUCLEOTIDE SEQUENCE</scope>
    <source>
        <strain evidence="5">YMF1.00031</strain>
    </source>
</reference>
<dbReference type="InterPro" id="IPR036396">
    <property type="entry name" value="Cyt_P450_sf"/>
</dbReference>
<dbReference type="Gene3D" id="1.10.630.10">
    <property type="entry name" value="Cytochrome P450"/>
    <property type="match status" value="1"/>
</dbReference>
<dbReference type="SUPFAM" id="SSF48264">
    <property type="entry name" value="Cytochrome P450"/>
    <property type="match status" value="1"/>
</dbReference>
<dbReference type="PANTHER" id="PTHR24305:SF96">
    <property type="entry name" value="CYTOCHROME P450 MONOOXYGENASE STCB-RELATED"/>
    <property type="match status" value="1"/>
</dbReference>
<keyword evidence="6" id="KW-1185">Reference proteome</keyword>
<dbReference type="Proteomes" id="UP001221413">
    <property type="component" value="Unassembled WGS sequence"/>
</dbReference>
<feature type="binding site" description="axial binding residue" evidence="3">
    <location>
        <position position="439"/>
    </location>
    <ligand>
        <name>heme</name>
        <dbReference type="ChEBI" id="CHEBI:30413"/>
    </ligand>
    <ligandPart>
        <name>Fe</name>
        <dbReference type="ChEBI" id="CHEBI:18248"/>
    </ligandPart>
</feature>
<comment type="similarity">
    <text evidence="1">Belongs to the cytochrome P450 family.</text>
</comment>
<keyword evidence="2" id="KW-0560">Oxidoreductase</keyword>
<keyword evidence="4" id="KW-0812">Transmembrane</keyword>
<dbReference type="GO" id="GO:0004497">
    <property type="term" value="F:monooxygenase activity"/>
    <property type="evidence" value="ECO:0007669"/>
    <property type="project" value="UniProtKB-KW"/>
</dbReference>
<keyword evidence="4" id="KW-1133">Transmembrane helix</keyword>
<comment type="cofactor">
    <cofactor evidence="3">
        <name>heme</name>
        <dbReference type="ChEBI" id="CHEBI:30413"/>
    </cofactor>
</comment>
<evidence type="ECO:0000256" key="2">
    <source>
        <dbReference type="ARBA" id="ARBA00023002"/>
    </source>
</evidence>
<sequence length="500" mass="56593">MEVLSLKYWPILVVGCPIAYLVFGSIYQLYFSPLAKVPGPWYTAVSRYWLARVSLQGRRIFAVHDLHLKYGPYVRIAPNEVSVSEIEAVKQIHSSHNNFSKPTWYADVANGVKSAFAIVDPEDHKARRKAYGTVYSNTNMSLLEPVIRKHITVCVSKIKRDLNRGPVDILRWFRFMAADIVAELCYGKDMDMLNKEAVNPIVEDLTILLTIGGVRAEIPGLNVLESLISLIPHPTVRFITGCSKRIFEYSDDVLSEFQEKIRHDRDNNLAPFLFTRLINNMNNPTEKYRLNFDEIRHESTANLIAGSDTISTTGTYIIWAILKHSDVRSKLEDELKTLGDDLTDARLQQLPYLKLVTKETLRLYGAGPGGMPRIVPPGGWRLGPYYFSAGTGVSSQGYTQHREAAVFEDPYAFKPERWLNPTKEMEAHMVPWGGASRTCPGQNLAMIELRLIAATFLKECPDAVLAESCTDQSMEFINYFNIKPSGNRANYQKPGYWAGW</sequence>
<organism evidence="5 6">
    <name type="scientific">Drechslerella dactyloides</name>
    <name type="common">Nematode-trapping fungus</name>
    <name type="synonym">Arthrobotrys dactyloides</name>
    <dbReference type="NCBI Taxonomy" id="74499"/>
    <lineage>
        <taxon>Eukaryota</taxon>
        <taxon>Fungi</taxon>
        <taxon>Dikarya</taxon>
        <taxon>Ascomycota</taxon>
        <taxon>Pezizomycotina</taxon>
        <taxon>Orbiliomycetes</taxon>
        <taxon>Orbiliales</taxon>
        <taxon>Orbiliaceae</taxon>
        <taxon>Drechslerella</taxon>
    </lineage>
</organism>
<name>A0AAD6NML8_DREDA</name>
<keyword evidence="3" id="KW-0479">Metal-binding</keyword>
<dbReference type="InterPro" id="IPR002401">
    <property type="entry name" value="Cyt_P450_E_grp-I"/>
</dbReference>
<keyword evidence="4" id="KW-0472">Membrane</keyword>
<gene>
    <name evidence="5" type="ORF">Dda_2003</name>
</gene>
<keyword evidence="3" id="KW-0349">Heme</keyword>
<keyword evidence="3" id="KW-0408">Iron</keyword>
<dbReference type="InterPro" id="IPR001128">
    <property type="entry name" value="Cyt_P450"/>
</dbReference>
<dbReference type="InterPro" id="IPR050121">
    <property type="entry name" value="Cytochrome_P450_monoxygenase"/>
</dbReference>
<evidence type="ECO:0000313" key="5">
    <source>
        <dbReference type="EMBL" id="KAJ6263440.1"/>
    </source>
</evidence>
<dbReference type="Pfam" id="PF00067">
    <property type="entry name" value="p450"/>
    <property type="match status" value="1"/>
</dbReference>
<dbReference type="GO" id="GO:0005506">
    <property type="term" value="F:iron ion binding"/>
    <property type="evidence" value="ECO:0007669"/>
    <property type="project" value="InterPro"/>
</dbReference>
<keyword evidence="5" id="KW-0503">Monooxygenase</keyword>
<dbReference type="PRINTS" id="PR00385">
    <property type="entry name" value="P450"/>
</dbReference>